<accession>A0A0V0QTQ6</accession>
<evidence type="ECO:0000256" key="1">
    <source>
        <dbReference type="SAM" id="Coils"/>
    </source>
</evidence>
<dbReference type="InParanoid" id="A0A0V0QTQ6"/>
<sequence>MKNYQRNKDISLDCPHQCETCTEDQITKSQCTECLDKSMYPPECYFPQLGYLQMYDGETETYNYLECDPKCNNCDGEVNICIAKTISGHDYEKCAGTNRDSEDNCECKKGFYDNEGNLQDCIKCPDGCLACESASRCTECDSSKFLEQNVFTGECHCPLGYREKEDGIGCEKCYQLSDACVTECPENTGKDEQNRVCQTIAYDTSSNASLILILGLLIGLVQVSLCCSVYACLQKKHKAMEKELHDEQMKIKQQRNHIYKNMENYNSDHSKSQSQTADPKSGKNKNKMEEESQDLSQSHLQSSQMNLFQRENSRSHIQLHSNNNLDLDDVSSNENQQQNLSDNQENQDSQELNAGGGGRRRKRRQI</sequence>
<dbReference type="Gene3D" id="2.10.220.10">
    <property type="entry name" value="Hormone Receptor, Insulin-like Growth Factor Receptor 1, Chain A, domain 2"/>
    <property type="match status" value="1"/>
</dbReference>
<keyword evidence="5" id="KW-1185">Reference proteome</keyword>
<keyword evidence="3" id="KW-0812">Transmembrane</keyword>
<feature type="coiled-coil region" evidence="1">
    <location>
        <begin position="230"/>
        <end position="257"/>
    </location>
</feature>
<feature type="compositionally biased region" description="Low complexity" evidence="2">
    <location>
        <begin position="294"/>
        <end position="304"/>
    </location>
</feature>
<feature type="compositionally biased region" description="Polar residues" evidence="2">
    <location>
        <begin position="336"/>
        <end position="352"/>
    </location>
</feature>
<comment type="caution">
    <text evidence="4">The sequence shown here is derived from an EMBL/GenBank/DDBJ whole genome shotgun (WGS) entry which is preliminary data.</text>
</comment>
<evidence type="ECO:0000313" key="5">
    <source>
        <dbReference type="Proteomes" id="UP000054937"/>
    </source>
</evidence>
<evidence type="ECO:0000256" key="2">
    <source>
        <dbReference type="SAM" id="MobiDB-lite"/>
    </source>
</evidence>
<dbReference type="AlphaFoldDB" id="A0A0V0QTQ6"/>
<dbReference type="EMBL" id="LDAU01000109">
    <property type="protein sequence ID" value="KRX05370.1"/>
    <property type="molecule type" value="Genomic_DNA"/>
</dbReference>
<feature type="region of interest" description="Disordered" evidence="2">
    <location>
        <begin position="264"/>
        <end position="304"/>
    </location>
</feature>
<evidence type="ECO:0000256" key="3">
    <source>
        <dbReference type="SAM" id="Phobius"/>
    </source>
</evidence>
<organism evidence="4 5">
    <name type="scientific">Pseudocohnilembus persalinus</name>
    <name type="common">Ciliate</name>
    <dbReference type="NCBI Taxonomy" id="266149"/>
    <lineage>
        <taxon>Eukaryota</taxon>
        <taxon>Sar</taxon>
        <taxon>Alveolata</taxon>
        <taxon>Ciliophora</taxon>
        <taxon>Intramacronucleata</taxon>
        <taxon>Oligohymenophorea</taxon>
        <taxon>Scuticociliatia</taxon>
        <taxon>Philasterida</taxon>
        <taxon>Pseudocohnilembidae</taxon>
        <taxon>Pseudocohnilembus</taxon>
    </lineage>
</organism>
<dbReference type="SUPFAM" id="SSF57184">
    <property type="entry name" value="Growth factor receptor domain"/>
    <property type="match status" value="1"/>
</dbReference>
<keyword evidence="1" id="KW-0175">Coiled coil</keyword>
<protein>
    <submittedName>
        <fullName evidence="4">Insulin-like growth factor binding protein, N-terminal</fullName>
    </submittedName>
</protein>
<gene>
    <name evidence="4" type="ORF">PPERSA_00671</name>
</gene>
<feature type="region of interest" description="Disordered" evidence="2">
    <location>
        <begin position="323"/>
        <end position="366"/>
    </location>
</feature>
<keyword evidence="3" id="KW-1133">Transmembrane helix</keyword>
<feature type="transmembrane region" description="Helical" evidence="3">
    <location>
        <begin position="210"/>
        <end position="233"/>
    </location>
</feature>
<dbReference type="Proteomes" id="UP000054937">
    <property type="component" value="Unassembled WGS sequence"/>
</dbReference>
<keyword evidence="3" id="KW-0472">Membrane</keyword>
<reference evidence="4 5" key="1">
    <citation type="journal article" date="2015" name="Sci. Rep.">
        <title>Genome of the facultative scuticociliatosis pathogen Pseudocohnilembus persalinus provides insight into its virulence through horizontal gene transfer.</title>
        <authorList>
            <person name="Xiong J."/>
            <person name="Wang G."/>
            <person name="Cheng J."/>
            <person name="Tian M."/>
            <person name="Pan X."/>
            <person name="Warren A."/>
            <person name="Jiang C."/>
            <person name="Yuan D."/>
            <person name="Miao W."/>
        </authorList>
    </citation>
    <scope>NUCLEOTIDE SEQUENCE [LARGE SCALE GENOMIC DNA]</scope>
    <source>
        <strain evidence="4">36N120E</strain>
    </source>
</reference>
<evidence type="ECO:0000313" key="4">
    <source>
        <dbReference type="EMBL" id="KRX05370.1"/>
    </source>
</evidence>
<name>A0A0V0QTQ6_PSEPJ</name>
<proteinExistence type="predicted"/>
<dbReference type="OrthoDB" id="311164at2759"/>
<dbReference type="InterPro" id="IPR009030">
    <property type="entry name" value="Growth_fac_rcpt_cys_sf"/>
</dbReference>